<dbReference type="InterPro" id="IPR045063">
    <property type="entry name" value="Dynamin_N"/>
</dbReference>
<dbReference type="EC" id="3.6.5.5" evidence="3"/>
<name>A0ABD3EEA7_9LAMI</name>
<gene>
    <name evidence="3" type="primary">DRP4A_1</name>
    <name evidence="3" type="ORF">CASFOL_002367</name>
</gene>
<keyword evidence="4" id="KW-1185">Reference proteome</keyword>
<dbReference type="InterPro" id="IPR030381">
    <property type="entry name" value="G_DYNAMIN_dom"/>
</dbReference>
<dbReference type="PANTHER" id="PTHR11566">
    <property type="entry name" value="DYNAMIN"/>
    <property type="match status" value="1"/>
</dbReference>
<feature type="region of interest" description="Disordered" evidence="1">
    <location>
        <begin position="1"/>
        <end position="28"/>
    </location>
</feature>
<dbReference type="PANTHER" id="PTHR11566:SF211">
    <property type="entry name" value="DYNAMIN-RELATED PROTEIN 4C-LIKE"/>
    <property type="match status" value="1"/>
</dbReference>
<evidence type="ECO:0000313" key="3">
    <source>
        <dbReference type="EMBL" id="KAL3652686.1"/>
    </source>
</evidence>
<protein>
    <submittedName>
        <fullName evidence="3">Dynamin-related protein 4A</fullName>
        <ecNumber evidence="3">3.6.5.5</ecNumber>
    </submittedName>
</protein>
<comment type="caution">
    <text evidence="3">The sequence shown here is derived from an EMBL/GenBank/DDBJ whole genome shotgun (WGS) entry which is preliminary data.</text>
</comment>
<evidence type="ECO:0000313" key="4">
    <source>
        <dbReference type="Proteomes" id="UP001632038"/>
    </source>
</evidence>
<proteinExistence type="predicted"/>
<feature type="domain" description="Dynamin-type G" evidence="2">
    <location>
        <begin position="77"/>
        <end position="132"/>
    </location>
</feature>
<accession>A0ABD3EEA7</accession>
<dbReference type="Pfam" id="PF00350">
    <property type="entry name" value="Dynamin_N"/>
    <property type="match status" value="1"/>
</dbReference>
<keyword evidence="3" id="KW-0378">Hydrolase</keyword>
<dbReference type="Gene3D" id="3.40.50.300">
    <property type="entry name" value="P-loop containing nucleotide triphosphate hydrolases"/>
    <property type="match status" value="1"/>
</dbReference>
<dbReference type="AlphaFoldDB" id="A0ABD3EEA7"/>
<dbReference type="EMBL" id="JAVIJP010000005">
    <property type="protein sequence ID" value="KAL3652686.1"/>
    <property type="molecule type" value="Genomic_DNA"/>
</dbReference>
<dbReference type="PROSITE" id="PS51718">
    <property type="entry name" value="G_DYNAMIN_2"/>
    <property type="match status" value="1"/>
</dbReference>
<dbReference type="PRINTS" id="PR00195">
    <property type="entry name" value="DYNAMIN"/>
</dbReference>
<dbReference type="GO" id="GO:0005737">
    <property type="term" value="C:cytoplasm"/>
    <property type="evidence" value="ECO:0007669"/>
    <property type="project" value="UniProtKB-ARBA"/>
</dbReference>
<dbReference type="Proteomes" id="UP001632038">
    <property type="component" value="Unassembled WGS sequence"/>
</dbReference>
<dbReference type="InterPro" id="IPR022812">
    <property type="entry name" value="Dynamin"/>
</dbReference>
<feature type="compositionally biased region" description="Polar residues" evidence="1">
    <location>
        <begin position="1"/>
        <end position="12"/>
    </location>
</feature>
<evidence type="ECO:0000259" key="2">
    <source>
        <dbReference type="PROSITE" id="PS51718"/>
    </source>
</evidence>
<organism evidence="3 4">
    <name type="scientific">Castilleja foliolosa</name>
    <dbReference type="NCBI Taxonomy" id="1961234"/>
    <lineage>
        <taxon>Eukaryota</taxon>
        <taxon>Viridiplantae</taxon>
        <taxon>Streptophyta</taxon>
        <taxon>Embryophyta</taxon>
        <taxon>Tracheophyta</taxon>
        <taxon>Spermatophyta</taxon>
        <taxon>Magnoliopsida</taxon>
        <taxon>eudicotyledons</taxon>
        <taxon>Gunneridae</taxon>
        <taxon>Pentapetalae</taxon>
        <taxon>asterids</taxon>
        <taxon>lamiids</taxon>
        <taxon>Lamiales</taxon>
        <taxon>Orobanchaceae</taxon>
        <taxon>Pedicularideae</taxon>
        <taxon>Castillejinae</taxon>
        <taxon>Castilleja</taxon>
    </lineage>
</organism>
<dbReference type="InterPro" id="IPR027417">
    <property type="entry name" value="P-loop_NTPase"/>
</dbReference>
<dbReference type="SUPFAM" id="SSF52540">
    <property type="entry name" value="P-loop containing nucleoside triphosphate hydrolases"/>
    <property type="match status" value="1"/>
</dbReference>
<evidence type="ECO:0000256" key="1">
    <source>
        <dbReference type="SAM" id="MobiDB-lite"/>
    </source>
</evidence>
<sequence>MQTNTHSNMVRNNNKKSRNTFEFKPISSSSNDIPEHSLALVPTTHHNAPIISSYNDRIRPLLDAIDRLRNLKIMQEGIQLPTIVVVGDQSSGKSSVLESLAGISLPRGQGICTRVPLVMLQNHSNPDPELFL</sequence>
<dbReference type="GO" id="GO:0016787">
    <property type="term" value="F:hydrolase activity"/>
    <property type="evidence" value="ECO:0007669"/>
    <property type="project" value="UniProtKB-KW"/>
</dbReference>
<reference evidence="4" key="1">
    <citation type="journal article" date="2024" name="IScience">
        <title>Strigolactones Initiate the Formation of Haustorium-like Structures in Castilleja.</title>
        <authorList>
            <person name="Buerger M."/>
            <person name="Peterson D."/>
            <person name="Chory J."/>
        </authorList>
    </citation>
    <scope>NUCLEOTIDE SEQUENCE [LARGE SCALE GENOMIC DNA]</scope>
</reference>